<proteinExistence type="predicted"/>
<organism evidence="4">
    <name type="scientific">Cladocopium goreaui</name>
    <dbReference type="NCBI Taxonomy" id="2562237"/>
    <lineage>
        <taxon>Eukaryota</taxon>
        <taxon>Sar</taxon>
        <taxon>Alveolata</taxon>
        <taxon>Dinophyceae</taxon>
        <taxon>Suessiales</taxon>
        <taxon>Symbiodiniaceae</taxon>
        <taxon>Cladocopium</taxon>
    </lineage>
</organism>
<name>A0A9P1DT58_9DINO</name>
<gene>
    <name evidence="4" type="ORF">C1SCF055_LOCUS39932</name>
</gene>
<sequence>MDEPLLGARNLRSPRGTFQRFQRSRDLLFRRLGPLVSKGLELEDLWRCEVDVVAADALLQEKLKERSQTLTTERGLPKLVRVLWSAYWPQMLPASLFKLAADMLRYVPAYLLSEFLDLMESHEDEAGALALLALLLPLATLAQAVLVNQYFWHSLRLGAIIRSALAAALFRQTHP</sequence>
<dbReference type="GO" id="GO:0005524">
    <property type="term" value="F:ATP binding"/>
    <property type="evidence" value="ECO:0007669"/>
    <property type="project" value="InterPro"/>
</dbReference>
<reference evidence="5 6" key="2">
    <citation type="submission" date="2024-05" db="EMBL/GenBank/DDBJ databases">
        <authorList>
            <person name="Chen Y."/>
            <person name="Shah S."/>
            <person name="Dougan E. K."/>
            <person name="Thang M."/>
            <person name="Chan C."/>
        </authorList>
    </citation>
    <scope>NUCLEOTIDE SEQUENCE [LARGE SCALE GENOMIC DNA]</scope>
</reference>
<dbReference type="EMBL" id="CAMXCT030006512">
    <property type="protein sequence ID" value="CAL4802391.1"/>
    <property type="molecule type" value="Genomic_DNA"/>
</dbReference>
<evidence type="ECO:0000256" key="2">
    <source>
        <dbReference type="ARBA" id="ARBA00022989"/>
    </source>
</evidence>
<dbReference type="GO" id="GO:0016020">
    <property type="term" value="C:membrane"/>
    <property type="evidence" value="ECO:0007669"/>
    <property type="project" value="InterPro"/>
</dbReference>
<evidence type="ECO:0000256" key="3">
    <source>
        <dbReference type="ARBA" id="ARBA00023136"/>
    </source>
</evidence>
<evidence type="ECO:0000313" key="5">
    <source>
        <dbReference type="EMBL" id="CAL4802391.1"/>
    </source>
</evidence>
<evidence type="ECO:0000256" key="1">
    <source>
        <dbReference type="ARBA" id="ARBA00022692"/>
    </source>
</evidence>
<dbReference type="Gene3D" id="1.20.1560.10">
    <property type="entry name" value="ABC transporter type 1, transmembrane domain"/>
    <property type="match status" value="1"/>
</dbReference>
<dbReference type="InterPro" id="IPR036640">
    <property type="entry name" value="ABC1_TM_sf"/>
</dbReference>
<protein>
    <submittedName>
        <fullName evidence="5">ABC transporter C family member 8 (ABC transporter ABCC.8)</fullName>
    </submittedName>
</protein>
<keyword evidence="2" id="KW-1133">Transmembrane helix</keyword>
<dbReference type="EMBL" id="CAMXCT010006512">
    <property type="protein sequence ID" value="CAI4015079.1"/>
    <property type="molecule type" value="Genomic_DNA"/>
</dbReference>
<dbReference type="AlphaFoldDB" id="A0A9P1DT58"/>
<keyword evidence="6" id="KW-1185">Reference proteome</keyword>
<evidence type="ECO:0000313" key="6">
    <source>
        <dbReference type="Proteomes" id="UP001152797"/>
    </source>
</evidence>
<dbReference type="SUPFAM" id="SSF90123">
    <property type="entry name" value="ABC transporter transmembrane region"/>
    <property type="match status" value="1"/>
</dbReference>
<keyword evidence="1" id="KW-0812">Transmembrane</keyword>
<evidence type="ECO:0000313" key="4">
    <source>
        <dbReference type="EMBL" id="CAI4015079.1"/>
    </source>
</evidence>
<dbReference type="EMBL" id="CAMXCT020006512">
    <property type="protein sequence ID" value="CAL1168454.1"/>
    <property type="molecule type" value="Genomic_DNA"/>
</dbReference>
<keyword evidence="3" id="KW-0472">Membrane</keyword>
<comment type="caution">
    <text evidence="4">The sequence shown here is derived from an EMBL/GenBank/DDBJ whole genome shotgun (WGS) entry which is preliminary data.</text>
</comment>
<accession>A0A9P1DT58</accession>
<reference evidence="4" key="1">
    <citation type="submission" date="2022-10" db="EMBL/GenBank/DDBJ databases">
        <authorList>
            <person name="Chen Y."/>
            <person name="Dougan E. K."/>
            <person name="Chan C."/>
            <person name="Rhodes N."/>
            <person name="Thang M."/>
        </authorList>
    </citation>
    <scope>NUCLEOTIDE SEQUENCE</scope>
</reference>
<dbReference type="Proteomes" id="UP001152797">
    <property type="component" value="Unassembled WGS sequence"/>
</dbReference>